<dbReference type="Proteomes" id="UP000789831">
    <property type="component" value="Unassembled WGS sequence"/>
</dbReference>
<keyword evidence="1" id="KW-1133">Transmembrane helix</keyword>
<keyword evidence="1" id="KW-0472">Membrane</keyword>
<evidence type="ECO:0000313" key="3">
    <source>
        <dbReference type="Proteomes" id="UP000789831"/>
    </source>
</evidence>
<proteinExistence type="predicted"/>
<name>A0A9N8VMH7_9GLOM</name>
<comment type="caution">
    <text evidence="2">The sequence shown here is derived from an EMBL/GenBank/DDBJ whole genome shotgun (WGS) entry which is preliminary data.</text>
</comment>
<reference evidence="2" key="1">
    <citation type="submission" date="2021-06" db="EMBL/GenBank/DDBJ databases">
        <authorList>
            <person name="Kallberg Y."/>
            <person name="Tangrot J."/>
            <person name="Rosling A."/>
        </authorList>
    </citation>
    <scope>NUCLEOTIDE SEQUENCE</scope>
    <source>
        <strain evidence="2">MT106</strain>
    </source>
</reference>
<dbReference type="AlphaFoldDB" id="A0A9N8VMH7"/>
<sequence length="228" mass="25851">MSSINISEIAPFLVFALIMMLAEKIPVHLILAGMCFAIYVIRQQLTADLNARVETINNITVNYESLRDQLDHVTETGSIAPLRSAQFAGSSIPSISKRSLEEIASENGELSSKAQEMLRNFYMMINNSSVERYWTSTQVNEARKGSFNGSDQNIAMEHDTAINSFRTQIQERFNKHHLSSEEVSKRDAFFYPELFNVTASIILMDLDDEIDKFWLSPSEQPNRFAKIG</sequence>
<feature type="transmembrane region" description="Helical" evidence="1">
    <location>
        <begin position="12"/>
        <end position="41"/>
    </location>
</feature>
<accession>A0A9N8VMH7</accession>
<organism evidence="2 3">
    <name type="scientific">Ambispora gerdemannii</name>
    <dbReference type="NCBI Taxonomy" id="144530"/>
    <lineage>
        <taxon>Eukaryota</taxon>
        <taxon>Fungi</taxon>
        <taxon>Fungi incertae sedis</taxon>
        <taxon>Mucoromycota</taxon>
        <taxon>Glomeromycotina</taxon>
        <taxon>Glomeromycetes</taxon>
        <taxon>Archaeosporales</taxon>
        <taxon>Ambisporaceae</taxon>
        <taxon>Ambispora</taxon>
    </lineage>
</organism>
<dbReference type="EMBL" id="CAJVPL010000175">
    <property type="protein sequence ID" value="CAG8460042.1"/>
    <property type="molecule type" value="Genomic_DNA"/>
</dbReference>
<keyword evidence="1" id="KW-0812">Transmembrane</keyword>
<evidence type="ECO:0000313" key="2">
    <source>
        <dbReference type="EMBL" id="CAG8460042.1"/>
    </source>
</evidence>
<protein>
    <submittedName>
        <fullName evidence="2">3767_t:CDS:1</fullName>
    </submittedName>
</protein>
<gene>
    <name evidence="2" type="ORF">AGERDE_LOCUS2202</name>
</gene>
<dbReference type="OrthoDB" id="2411342at2759"/>
<keyword evidence="3" id="KW-1185">Reference proteome</keyword>
<evidence type="ECO:0000256" key="1">
    <source>
        <dbReference type="SAM" id="Phobius"/>
    </source>
</evidence>